<organism evidence="2 3">
    <name type="scientific">Limnobacter thiooxidans</name>
    <dbReference type="NCBI Taxonomy" id="131080"/>
    <lineage>
        <taxon>Bacteria</taxon>
        <taxon>Pseudomonadati</taxon>
        <taxon>Pseudomonadota</taxon>
        <taxon>Betaproteobacteria</taxon>
        <taxon>Burkholderiales</taxon>
        <taxon>Burkholderiaceae</taxon>
        <taxon>Limnobacter</taxon>
    </lineage>
</organism>
<dbReference type="Proteomes" id="UP001329151">
    <property type="component" value="Chromosome"/>
</dbReference>
<evidence type="ECO:0008006" key="4">
    <source>
        <dbReference type="Google" id="ProtNLM"/>
    </source>
</evidence>
<evidence type="ECO:0000313" key="3">
    <source>
        <dbReference type="Proteomes" id="UP001329151"/>
    </source>
</evidence>
<proteinExistence type="predicted"/>
<evidence type="ECO:0000256" key="1">
    <source>
        <dbReference type="SAM" id="Coils"/>
    </source>
</evidence>
<reference evidence="2 3" key="1">
    <citation type="submission" date="2023-10" db="EMBL/GenBank/DDBJ databases">
        <title>Complete Genome Sequence of Limnobacter thiooxidans CS-K2T, Isolated from freshwater lake sediments in Bavaria, Germany.</title>
        <authorList>
            <person name="Naruki M."/>
            <person name="Watanabe A."/>
            <person name="Warashina T."/>
            <person name="Morita T."/>
            <person name="Arakawa K."/>
        </authorList>
    </citation>
    <scope>NUCLEOTIDE SEQUENCE [LARGE SCALE GENOMIC DNA]</scope>
    <source>
        <strain evidence="2 3">CS-K2</strain>
    </source>
</reference>
<dbReference type="RefSeq" id="WP_130556088.1">
    <property type="nucleotide sequence ID" value="NZ_AP028947.1"/>
</dbReference>
<dbReference type="NCBIfam" id="TIGR02610">
    <property type="entry name" value="PHA_gran_rgn"/>
    <property type="match status" value="1"/>
</dbReference>
<evidence type="ECO:0000313" key="2">
    <source>
        <dbReference type="EMBL" id="BET26438.1"/>
    </source>
</evidence>
<dbReference type="AlphaFoldDB" id="A0AA86J1A2"/>
<name>A0AA86J1A2_9BURK</name>
<accession>A0AA86J1A2</accession>
<keyword evidence="1" id="KW-0175">Coiled coil</keyword>
<keyword evidence="3" id="KW-1185">Reference proteome</keyword>
<sequence>MSDIRARKSHNLSLEDAKKTAQKLADQLQKEFQVDSQWQGNTLNFTRSGVKGTLDVTEQEVILDISLGFMLKAFKGKIQAEIDNNLGKMFA</sequence>
<dbReference type="InterPro" id="IPR013433">
    <property type="entry name" value="PHA_gran_rgn"/>
</dbReference>
<gene>
    <name evidence="2" type="ORF">RGQ30_19390</name>
</gene>
<feature type="coiled-coil region" evidence="1">
    <location>
        <begin position="7"/>
        <end position="34"/>
    </location>
</feature>
<dbReference type="Pfam" id="PF09650">
    <property type="entry name" value="PHA_gran_rgn"/>
    <property type="match status" value="1"/>
</dbReference>
<dbReference type="EMBL" id="AP028947">
    <property type="protein sequence ID" value="BET26438.1"/>
    <property type="molecule type" value="Genomic_DNA"/>
</dbReference>
<dbReference type="KEGG" id="lto:RGQ30_19390"/>
<protein>
    <recommendedName>
        <fullName evidence="4">Polyhydroxyalkanoic acid system protein</fullName>
    </recommendedName>
</protein>